<organism evidence="3">
    <name type="scientific">Harpegnathos saltator</name>
    <name type="common">Jerdon's jumping ant</name>
    <dbReference type="NCBI Taxonomy" id="610380"/>
    <lineage>
        <taxon>Eukaryota</taxon>
        <taxon>Metazoa</taxon>
        <taxon>Ecdysozoa</taxon>
        <taxon>Arthropoda</taxon>
        <taxon>Hexapoda</taxon>
        <taxon>Insecta</taxon>
        <taxon>Pterygota</taxon>
        <taxon>Neoptera</taxon>
        <taxon>Endopterygota</taxon>
        <taxon>Hymenoptera</taxon>
        <taxon>Apocrita</taxon>
        <taxon>Aculeata</taxon>
        <taxon>Formicoidea</taxon>
        <taxon>Formicidae</taxon>
        <taxon>Ponerinae</taxon>
        <taxon>Ponerini</taxon>
        <taxon>Harpegnathos</taxon>
    </lineage>
</organism>
<dbReference type="PANTHER" id="PTHR33327:SF3">
    <property type="entry name" value="RNA-DIRECTED DNA POLYMERASE"/>
    <property type="match status" value="1"/>
</dbReference>
<evidence type="ECO:0000313" key="3">
    <source>
        <dbReference type="Proteomes" id="UP000008237"/>
    </source>
</evidence>
<dbReference type="InParanoid" id="E2C549"/>
<dbReference type="AlphaFoldDB" id="E2C549"/>
<sequence length="209" mass="24509">MPINRSPIRETDGPGTSNENSRETRRPGSNIDKVALRAPPFWPNEPDLWNNEHEELEHEELGERKPSQFLRHLRGLAVNIPEALLRTLWLERLPAQMQVILATRAQDHLEDIAEQADRIQEVTGRSIAEVTTTSIEKNLIEQLNKLILQVAELDKWWNQPQQRDRRRSRSREKKKTQPTICYYHRRFRDKAQKCAQPCTYQIPKVQGSH</sequence>
<dbReference type="OrthoDB" id="7699407at2759"/>
<proteinExistence type="predicted"/>
<evidence type="ECO:0000256" key="1">
    <source>
        <dbReference type="SAM" id="MobiDB-lite"/>
    </source>
</evidence>
<accession>E2C549</accession>
<dbReference type="EMBL" id="GL452741">
    <property type="protein sequence ID" value="EFN76931.1"/>
    <property type="molecule type" value="Genomic_DNA"/>
</dbReference>
<gene>
    <name evidence="2" type="ORF">EAI_07105</name>
</gene>
<feature type="region of interest" description="Disordered" evidence="1">
    <location>
        <begin position="1"/>
        <end position="48"/>
    </location>
</feature>
<evidence type="ECO:0000313" key="2">
    <source>
        <dbReference type="EMBL" id="EFN76931.1"/>
    </source>
</evidence>
<dbReference type="OMA" id="KACKCIQ"/>
<keyword evidence="3" id="KW-1185">Reference proteome</keyword>
<protein>
    <submittedName>
        <fullName evidence="2">Uncharacterized protein</fullName>
    </submittedName>
</protein>
<dbReference type="PANTHER" id="PTHR33327">
    <property type="entry name" value="ENDONUCLEASE"/>
    <property type="match status" value="1"/>
</dbReference>
<name>E2C549_HARSA</name>
<reference evidence="2 3" key="1">
    <citation type="journal article" date="2010" name="Science">
        <title>Genomic comparison of the ants Camponotus floridanus and Harpegnathos saltator.</title>
        <authorList>
            <person name="Bonasio R."/>
            <person name="Zhang G."/>
            <person name="Ye C."/>
            <person name="Mutti N.S."/>
            <person name="Fang X."/>
            <person name="Qin N."/>
            <person name="Donahue G."/>
            <person name="Yang P."/>
            <person name="Li Q."/>
            <person name="Li C."/>
            <person name="Zhang P."/>
            <person name="Huang Z."/>
            <person name="Berger S.L."/>
            <person name="Reinberg D."/>
            <person name="Wang J."/>
            <person name="Liebig J."/>
        </authorList>
    </citation>
    <scope>NUCLEOTIDE SEQUENCE [LARGE SCALE GENOMIC DNA]</scope>
    <source>
        <strain evidence="2 3">R22 G/1</strain>
    </source>
</reference>
<dbReference type="Proteomes" id="UP000008237">
    <property type="component" value="Unassembled WGS sequence"/>
</dbReference>